<organism evidence="2">
    <name type="scientific">Methanothermobacter wolfeii</name>
    <name type="common">Methanobacterium wolfei</name>
    <dbReference type="NCBI Taxonomy" id="145261"/>
    <lineage>
        <taxon>Archaea</taxon>
        <taxon>Methanobacteriati</taxon>
        <taxon>Methanobacteriota</taxon>
        <taxon>Methanomada group</taxon>
        <taxon>Methanobacteria</taxon>
        <taxon>Methanobacteriales</taxon>
        <taxon>Methanobacteriaceae</taxon>
        <taxon>Methanothermobacter</taxon>
    </lineage>
</organism>
<feature type="transmembrane region" description="Helical" evidence="1">
    <location>
        <begin position="168"/>
        <end position="188"/>
    </location>
</feature>
<dbReference type="EMBL" id="CP104550">
    <property type="protein sequence ID" value="UXH30953.1"/>
    <property type="molecule type" value="Genomic_DNA"/>
</dbReference>
<protein>
    <submittedName>
        <fullName evidence="2">Uncharacterized protein</fullName>
    </submittedName>
</protein>
<dbReference type="GeneID" id="75106633"/>
<dbReference type="RefSeq" id="WP_261599374.1">
    <property type="nucleotide sequence ID" value="NZ_CP104550.1"/>
</dbReference>
<sequence length="509" mass="56616">MLNRDHGKFLYIIPALCAFIIGILVTVRYQWPIGWDIYYHIHLARVYMLEGLTLHDPLYNAPSGNIINYPPIFHLTLILVSYILQTGLFEAARFMQPVLISAIVLSVTIVASRFYEDRYTGLAAGILFISGSVAVRSVSPIPENMALIILPFSIYMYYEFFREERDRLVSALLSGALMGTVALIHPAATVCLVFSVTLITAAVAVANIVSGSVGALKRTATGYLAFLIVGIIIASIWWLPALYVKSTGGAGGVSTGLQFSRGMSILHYPGAFGYLTALLSIPGLVAAVRKRGLRDLFIVSWILSMLILSKGYYIGINVISYRVLIYMMIPLSILGAAGLRYCSGIIERKSRVAAGIFFVSVLFVALFQGYAHITSPKTADYGAMTPYGRIQIAPPSESEYELAEWFREQGGVAAFSNYYTMGFVAAYSDQKVNPILFTDPDALKPSKLHEKRIKYLVFDRRLKADGNFTFRARDNFLFYGSKTRVDRLEYPYLRKVYENGDFVVYLVTA</sequence>
<keyword evidence="1" id="KW-1133">Transmembrane helix</keyword>
<dbReference type="Proteomes" id="UP001065373">
    <property type="component" value="Chromosome"/>
</dbReference>
<dbReference type="AlphaFoldDB" id="A0A9E7UM78"/>
<feature type="transmembrane region" description="Helical" evidence="1">
    <location>
        <begin position="66"/>
        <end position="88"/>
    </location>
</feature>
<accession>A0A9E7UM78</accession>
<feature type="transmembrane region" description="Helical" evidence="1">
    <location>
        <begin position="295"/>
        <end position="313"/>
    </location>
</feature>
<feature type="transmembrane region" description="Helical" evidence="1">
    <location>
        <begin position="94"/>
        <end position="112"/>
    </location>
</feature>
<feature type="transmembrane region" description="Helical" evidence="1">
    <location>
        <begin position="319"/>
        <end position="339"/>
    </location>
</feature>
<proteinExistence type="predicted"/>
<evidence type="ECO:0000256" key="1">
    <source>
        <dbReference type="SAM" id="Phobius"/>
    </source>
</evidence>
<reference evidence="2" key="1">
    <citation type="submission" date="2022-09" db="EMBL/GenBank/DDBJ databases">
        <title>Characterization of three MwoI isoschizomers from sequenced genome and metagenomes.</title>
        <authorList>
            <person name="Fomenkov A."/>
            <person name="Xu S.Y."/>
            <person name="Roberts R.J."/>
        </authorList>
    </citation>
    <scope>NUCLEOTIDE SEQUENCE</scope>
    <source>
        <strain evidence="2">DSM 2970</strain>
    </source>
</reference>
<evidence type="ECO:0000313" key="2">
    <source>
        <dbReference type="EMBL" id="UXH30953.1"/>
    </source>
</evidence>
<feature type="transmembrane region" description="Helical" evidence="1">
    <location>
        <begin position="351"/>
        <end position="371"/>
    </location>
</feature>
<feature type="transmembrane region" description="Helical" evidence="1">
    <location>
        <begin position="9"/>
        <end position="31"/>
    </location>
</feature>
<feature type="transmembrane region" description="Helical" evidence="1">
    <location>
        <begin position="223"/>
        <end position="245"/>
    </location>
</feature>
<feature type="transmembrane region" description="Helical" evidence="1">
    <location>
        <begin position="265"/>
        <end position="288"/>
    </location>
</feature>
<feature type="transmembrane region" description="Helical" evidence="1">
    <location>
        <begin position="194"/>
        <end position="216"/>
    </location>
</feature>
<name>A0A9E7UM78_METWO</name>
<gene>
    <name evidence="2" type="ORF">N5910_05235</name>
</gene>
<keyword evidence="1" id="KW-0472">Membrane</keyword>
<feature type="transmembrane region" description="Helical" evidence="1">
    <location>
        <begin position="144"/>
        <end position="161"/>
    </location>
</feature>
<keyword evidence="1" id="KW-0812">Transmembrane</keyword>